<dbReference type="Pfam" id="PF01926">
    <property type="entry name" value="MMR_HSR1"/>
    <property type="match status" value="1"/>
</dbReference>
<dbReference type="PROSITE" id="PS51710">
    <property type="entry name" value="G_OBG"/>
    <property type="match status" value="1"/>
</dbReference>
<dbReference type="RefSeq" id="XP_018985722.1">
    <property type="nucleotide sequence ID" value="XM_019128752.1"/>
</dbReference>
<name>A0A1E3QSC1_9ASCO</name>
<gene>
    <name evidence="7" type="ORF">BABINDRAFT_161340</name>
</gene>
<dbReference type="InterPro" id="IPR006073">
    <property type="entry name" value="GTP-bd"/>
</dbReference>
<dbReference type="InterPro" id="IPR041706">
    <property type="entry name" value="YchF_N"/>
</dbReference>
<feature type="domain" description="TGS" evidence="6">
    <location>
        <begin position="326"/>
        <end position="413"/>
    </location>
</feature>
<dbReference type="PANTHER" id="PTHR23305">
    <property type="entry name" value="OBG GTPASE FAMILY"/>
    <property type="match status" value="1"/>
</dbReference>
<dbReference type="STRING" id="984486.A0A1E3QSC1"/>
<dbReference type="GO" id="GO:0005737">
    <property type="term" value="C:cytoplasm"/>
    <property type="evidence" value="ECO:0007669"/>
    <property type="project" value="TreeGrafter"/>
</dbReference>
<dbReference type="InterPro" id="IPR012676">
    <property type="entry name" value="TGS-like"/>
</dbReference>
<reference evidence="8" key="1">
    <citation type="submission" date="2016-05" db="EMBL/GenBank/DDBJ databases">
        <title>Comparative genomics of biotechnologically important yeasts.</title>
        <authorList>
            <consortium name="DOE Joint Genome Institute"/>
            <person name="Riley R."/>
            <person name="Haridas S."/>
            <person name="Wolfe K.H."/>
            <person name="Lopes M.R."/>
            <person name="Hittinger C.T."/>
            <person name="Goker M."/>
            <person name="Salamov A."/>
            <person name="Wisecaver J."/>
            <person name="Long T.M."/>
            <person name="Aerts A.L."/>
            <person name="Barry K."/>
            <person name="Choi C."/>
            <person name="Clum A."/>
            <person name="Coughlan A.Y."/>
            <person name="Deshpande S."/>
            <person name="Douglass A.P."/>
            <person name="Hanson S.J."/>
            <person name="Klenk H.-P."/>
            <person name="Labutti K."/>
            <person name="Lapidus A."/>
            <person name="Lindquist E."/>
            <person name="Lipzen A."/>
            <person name="Meier-Kolthoff J.P."/>
            <person name="Ohm R.A."/>
            <person name="Otillar R.P."/>
            <person name="Pangilinan J."/>
            <person name="Peng Y."/>
            <person name="Rokas A."/>
            <person name="Rosa C.A."/>
            <person name="Scheuner C."/>
            <person name="Sibirny A.A."/>
            <person name="Slot J.C."/>
            <person name="Stielow J.B."/>
            <person name="Sun H."/>
            <person name="Kurtzman C.P."/>
            <person name="Blackwell M."/>
            <person name="Grigoriev I.V."/>
            <person name="Jeffries T.W."/>
        </authorList>
    </citation>
    <scope>NUCLEOTIDE SEQUENCE [LARGE SCALE GENOMIC DNA]</scope>
    <source>
        <strain evidence="8">NRRL Y-12698</strain>
    </source>
</reference>
<dbReference type="CDD" id="cd01900">
    <property type="entry name" value="YchF"/>
    <property type="match status" value="1"/>
</dbReference>
<dbReference type="SUPFAM" id="SSF81271">
    <property type="entry name" value="TGS-like"/>
    <property type="match status" value="1"/>
</dbReference>
<dbReference type="InterPro" id="IPR023192">
    <property type="entry name" value="TGS-like_dom_sf"/>
</dbReference>
<sequence length="419" mass="45849">MKTFRRTFTATALALAKPKTAKIGTPAKYLGRVSNNLSSGIVGLANVGKSTFFQAITKSTIGNPANYPFATIDPEEARIVVPSPKLDHLTSLYGSAKQVPVSLTIWDIAGLTRGASSGEGLGNKFLSDIRAVDGIYQVCRGFRDDEITHIEGSVDPVRDLTVVLDELLLKDLEFVEGAIERCKKRVKGGNKNSPDRKLAEEELATLEKTETWLSEGKRVASKKDWTPEEIDILNIHTFLTAKPTVYLLNVNEGDYAAQTNEFSGEVQTWIDENSPGDRLMLFSAAFETQYNELAETPALQQEYRDMYSGVDSVLPAIVASMREVLHLISFYTCGPMEARQWTIREAITTAPQAAGVIHTDLEKTFISATVTKWADLVKETAPLNEAKLKNAGKIVKAGKGYIVEDGDVMLVKAGSGKAR</sequence>
<keyword evidence="1" id="KW-0547">Nucleotide-binding</keyword>
<evidence type="ECO:0000313" key="7">
    <source>
        <dbReference type="EMBL" id="ODQ80394.1"/>
    </source>
</evidence>
<dbReference type="GO" id="GO:0005524">
    <property type="term" value="F:ATP binding"/>
    <property type="evidence" value="ECO:0007669"/>
    <property type="project" value="UniProtKB-KW"/>
</dbReference>
<dbReference type="FunFam" id="3.10.20.30:FF:000001">
    <property type="entry name" value="Ribosome-binding ATPase YchF"/>
    <property type="match status" value="1"/>
</dbReference>
<dbReference type="InterPro" id="IPR004095">
    <property type="entry name" value="TGS"/>
</dbReference>
<dbReference type="GO" id="GO:0005525">
    <property type="term" value="F:GTP binding"/>
    <property type="evidence" value="ECO:0007669"/>
    <property type="project" value="InterPro"/>
</dbReference>
<protein>
    <recommendedName>
        <fullName evidence="4">Obg-like ATPase homolog</fullName>
    </recommendedName>
</protein>
<evidence type="ECO:0000259" key="5">
    <source>
        <dbReference type="PROSITE" id="PS51710"/>
    </source>
</evidence>
<comment type="function">
    <text evidence="3">Hydrolyzes ATP, and can also hydrolyze GTP with lower efficiency. Has lower affinity for GTP.</text>
</comment>
<dbReference type="Gene3D" id="1.10.150.300">
    <property type="entry name" value="TGS-like domain"/>
    <property type="match status" value="1"/>
</dbReference>
<dbReference type="EMBL" id="KV454430">
    <property type="protein sequence ID" value="ODQ80394.1"/>
    <property type="molecule type" value="Genomic_DNA"/>
</dbReference>
<evidence type="ECO:0000256" key="1">
    <source>
        <dbReference type="ARBA" id="ARBA00022741"/>
    </source>
</evidence>
<dbReference type="Gene3D" id="3.40.50.300">
    <property type="entry name" value="P-loop containing nucleotide triphosphate hydrolases"/>
    <property type="match status" value="1"/>
</dbReference>
<dbReference type="GO" id="GO:0016887">
    <property type="term" value="F:ATP hydrolysis activity"/>
    <property type="evidence" value="ECO:0007669"/>
    <property type="project" value="InterPro"/>
</dbReference>
<dbReference type="InterPro" id="IPR004396">
    <property type="entry name" value="ATPase_YchF/OLA1"/>
</dbReference>
<dbReference type="Proteomes" id="UP000094336">
    <property type="component" value="Unassembled WGS sequence"/>
</dbReference>
<dbReference type="InterPro" id="IPR012675">
    <property type="entry name" value="Beta-grasp_dom_sf"/>
</dbReference>
<evidence type="ECO:0000256" key="2">
    <source>
        <dbReference type="ARBA" id="ARBA00022840"/>
    </source>
</evidence>
<feature type="domain" description="OBG-type G" evidence="5">
    <location>
        <begin position="37"/>
        <end position="302"/>
    </location>
</feature>
<dbReference type="InterPro" id="IPR013029">
    <property type="entry name" value="YchF_C"/>
</dbReference>
<dbReference type="InterPro" id="IPR031167">
    <property type="entry name" value="G_OBG"/>
</dbReference>
<dbReference type="Gene3D" id="3.10.20.30">
    <property type="match status" value="1"/>
</dbReference>
<keyword evidence="8" id="KW-1185">Reference proteome</keyword>
<keyword evidence="2" id="KW-0067">ATP-binding</keyword>
<accession>A0A1E3QSC1</accession>
<dbReference type="PANTHER" id="PTHR23305:SF9">
    <property type="entry name" value="OBG-LIKE ATPASE HOMOLOG"/>
    <property type="match status" value="1"/>
</dbReference>
<dbReference type="PRINTS" id="PR00326">
    <property type="entry name" value="GTP1OBG"/>
</dbReference>
<dbReference type="Pfam" id="PF06071">
    <property type="entry name" value="YchF-GTPase_C"/>
    <property type="match status" value="1"/>
</dbReference>
<evidence type="ECO:0000313" key="8">
    <source>
        <dbReference type="Proteomes" id="UP000094336"/>
    </source>
</evidence>
<dbReference type="OrthoDB" id="424823at2759"/>
<dbReference type="AlphaFoldDB" id="A0A1E3QSC1"/>
<dbReference type="GeneID" id="30146605"/>
<proteinExistence type="predicted"/>
<evidence type="ECO:0000256" key="4">
    <source>
        <dbReference type="ARBA" id="ARBA00068719"/>
    </source>
</evidence>
<dbReference type="SUPFAM" id="SSF52540">
    <property type="entry name" value="P-loop containing nucleoside triphosphate hydrolases"/>
    <property type="match status" value="1"/>
</dbReference>
<dbReference type="PROSITE" id="PS51880">
    <property type="entry name" value="TGS"/>
    <property type="match status" value="1"/>
</dbReference>
<evidence type="ECO:0000259" key="6">
    <source>
        <dbReference type="PROSITE" id="PS51880"/>
    </source>
</evidence>
<dbReference type="NCBIfam" id="TIGR00092">
    <property type="entry name" value="redox-regulated ATPase YchF"/>
    <property type="match status" value="1"/>
</dbReference>
<dbReference type="InterPro" id="IPR027417">
    <property type="entry name" value="P-loop_NTPase"/>
</dbReference>
<organism evidence="7 8">
    <name type="scientific">Babjeviella inositovora NRRL Y-12698</name>
    <dbReference type="NCBI Taxonomy" id="984486"/>
    <lineage>
        <taxon>Eukaryota</taxon>
        <taxon>Fungi</taxon>
        <taxon>Dikarya</taxon>
        <taxon>Ascomycota</taxon>
        <taxon>Saccharomycotina</taxon>
        <taxon>Pichiomycetes</taxon>
        <taxon>Serinales incertae sedis</taxon>
        <taxon>Babjeviella</taxon>
    </lineage>
</organism>
<evidence type="ECO:0000256" key="3">
    <source>
        <dbReference type="ARBA" id="ARBA00059898"/>
    </source>
</evidence>
<dbReference type="FunFam" id="1.10.150.300:FF:000001">
    <property type="entry name" value="Ribosome-binding ATPase YchF"/>
    <property type="match status" value="1"/>
</dbReference>